<dbReference type="AlphaFoldDB" id="A0A5J9THD9"/>
<dbReference type="Gramene" id="TVU10826">
    <property type="protein sequence ID" value="TVU10826"/>
    <property type="gene ID" value="EJB05_44378"/>
</dbReference>
<evidence type="ECO:0000256" key="1">
    <source>
        <dbReference type="SAM" id="MobiDB-lite"/>
    </source>
</evidence>
<feature type="region of interest" description="Disordered" evidence="1">
    <location>
        <begin position="1"/>
        <end position="35"/>
    </location>
</feature>
<name>A0A5J9THD9_9POAL</name>
<comment type="caution">
    <text evidence="2">The sequence shown here is derived from an EMBL/GenBank/DDBJ whole genome shotgun (WGS) entry which is preliminary data.</text>
</comment>
<keyword evidence="3" id="KW-1185">Reference proteome</keyword>
<protein>
    <submittedName>
        <fullName evidence="2">Uncharacterized protein</fullName>
    </submittedName>
</protein>
<evidence type="ECO:0000313" key="3">
    <source>
        <dbReference type="Proteomes" id="UP000324897"/>
    </source>
</evidence>
<gene>
    <name evidence="2" type="ORF">EJB05_44378</name>
</gene>
<evidence type="ECO:0000313" key="2">
    <source>
        <dbReference type="EMBL" id="TVU10826.1"/>
    </source>
</evidence>
<organism evidence="2 3">
    <name type="scientific">Eragrostis curvula</name>
    <name type="common">weeping love grass</name>
    <dbReference type="NCBI Taxonomy" id="38414"/>
    <lineage>
        <taxon>Eukaryota</taxon>
        <taxon>Viridiplantae</taxon>
        <taxon>Streptophyta</taxon>
        <taxon>Embryophyta</taxon>
        <taxon>Tracheophyta</taxon>
        <taxon>Spermatophyta</taxon>
        <taxon>Magnoliopsida</taxon>
        <taxon>Liliopsida</taxon>
        <taxon>Poales</taxon>
        <taxon>Poaceae</taxon>
        <taxon>PACMAD clade</taxon>
        <taxon>Chloridoideae</taxon>
        <taxon>Eragrostideae</taxon>
        <taxon>Eragrostidinae</taxon>
        <taxon>Eragrostis</taxon>
    </lineage>
</organism>
<reference evidence="2 3" key="1">
    <citation type="journal article" date="2019" name="Sci. Rep.">
        <title>A high-quality genome of Eragrostis curvula grass provides insights into Poaceae evolution and supports new strategies to enhance forage quality.</title>
        <authorList>
            <person name="Carballo J."/>
            <person name="Santos B.A.C.M."/>
            <person name="Zappacosta D."/>
            <person name="Garbus I."/>
            <person name="Selva J.P."/>
            <person name="Gallo C.A."/>
            <person name="Diaz A."/>
            <person name="Albertini E."/>
            <person name="Caccamo M."/>
            <person name="Echenique V."/>
        </authorList>
    </citation>
    <scope>NUCLEOTIDE SEQUENCE [LARGE SCALE GENOMIC DNA]</scope>
    <source>
        <strain evidence="3">cv. Victoria</strain>
        <tissue evidence="2">Leaf</tissue>
    </source>
</reference>
<sequence>MAGELRRGGAVRQGSSGMGTRLEGKEMGGGAAGRAAARTSLNPARVILSHYCRMVAVGAICLPLMYSGSPSAPNEGEKTKA</sequence>
<proteinExistence type="predicted"/>
<dbReference type="EMBL" id="RWGY01000039">
    <property type="protein sequence ID" value="TVU10826.1"/>
    <property type="molecule type" value="Genomic_DNA"/>
</dbReference>
<feature type="non-terminal residue" evidence="2">
    <location>
        <position position="1"/>
    </location>
</feature>
<dbReference type="Proteomes" id="UP000324897">
    <property type="component" value="Chromosome 3"/>
</dbReference>
<accession>A0A5J9THD9</accession>